<feature type="compositionally biased region" description="Low complexity" evidence="8">
    <location>
        <begin position="2379"/>
        <end position="2390"/>
    </location>
</feature>
<feature type="region of interest" description="Disordered" evidence="8">
    <location>
        <begin position="904"/>
        <end position="985"/>
    </location>
</feature>
<feature type="region of interest" description="Disordered" evidence="8">
    <location>
        <begin position="1"/>
        <end position="168"/>
    </location>
</feature>
<keyword evidence="2" id="KW-0597">Phosphoprotein</keyword>
<feature type="compositionally biased region" description="Low complexity" evidence="8">
    <location>
        <begin position="2520"/>
        <end position="2540"/>
    </location>
</feature>
<feature type="compositionally biased region" description="Acidic residues" evidence="8">
    <location>
        <begin position="1202"/>
        <end position="1224"/>
    </location>
</feature>
<feature type="domain" description="HMG box" evidence="9">
    <location>
        <begin position="987"/>
        <end position="1055"/>
    </location>
</feature>
<feature type="compositionally biased region" description="Basic and acidic residues" evidence="8">
    <location>
        <begin position="1337"/>
        <end position="1350"/>
    </location>
</feature>
<feature type="compositionally biased region" description="Basic and acidic residues" evidence="8">
    <location>
        <begin position="971"/>
        <end position="985"/>
    </location>
</feature>
<feature type="DNA-binding region" description="HMG box" evidence="7">
    <location>
        <begin position="1353"/>
        <end position="1421"/>
    </location>
</feature>
<gene>
    <name evidence="11" type="primary">LOC106175029</name>
</gene>
<reference evidence="11" key="1">
    <citation type="submission" date="2025-08" db="UniProtKB">
        <authorList>
            <consortium name="RefSeq"/>
        </authorList>
    </citation>
    <scope>IDENTIFICATION</scope>
    <source>
        <tissue evidence="11">Gonads</tissue>
    </source>
</reference>
<sequence length="2756" mass="298242">MNRRSSAKRTRSNSPAMRSRSKKKNPAGSDQEHDAKSENGDKEEEQQKKAAPGLKDTPEHKRGRGRGSGRVKRNETSSDEREEMSASATPPTVHDSPHFSQTPGDSGIEKSPPVVKDKERETLTSKEKETEKTVEKEQRTIAKPPKKRKGAEVEHDMTPPPPPVKRPLVDFKEWKGHRVLARKDGAYYPGMIKTVKHNRILGVQFDSDKKILEFNVSDFPSSNDLISDHSPPAMTVFAGSQVCVRGNTEETVFYEGEVMEKKLSPVSYCVRITYQDEKGQGTRQEVLWVSRANIRLLQPPWHEDLEEIGASMTQTEETSNLAQPKIPPLPPAEPQQQYIHQPQPSPTQQGPSPKPPSEQKVKISNEIQLAEKEGSDSSDDEIKNDIFAFEPESTPTSRSATPAATVPSIKPMVTTVQPPKKREAARSKSAQSSESRASTPRSPITAQKYKKGDVVSTPNGIRKKFNGKQWRRLCSKEACTKESQRRGYCSRHLSQKGNRLRPGNLSYPGRDGKDLDWEDQDDDMPYDHSRFDMDEKEAANMLVSLGNSRSGTPAFSPTPVQNPISPHHGALGHSPYPPVGYRSGNTFAPISPHPHTPGSLLASAHHWNASTPKGGAMELMSPGGRPLLGPAPNYGIMHLNFNSPPSPSKVRHSSEPQRFFPTKGEHHYSEGGDSGIDVQTPLSTPVTPGHSILSTKGSSSGGGGGLMRSRELSTGAPPGGQSKYTAPLTSGGTAGSTSGSVLQQSLLSPALNAPQSHAPQVVQSTSAMEALNSLFSVVQKQQQQQQLQQDCNKNTVHLLSSTSSTSSGAITTTSTSAIGTQAASTHPATSVSENKVVALQTPVAQLSVVTSHPTPATLLPVMPLVNSSDKETKTITVIPGSLTGGQIPVFPWHSLVPFLTHAGAPQEGSAKHEAPSLPAPTQDKQEPEESTTLTKEEEEEEDDDVFVTAPVEPISLSPSKRRSQSLSALKEQGEPKSPRKIKEKDHIRRPMNAFMIFSKRHRALVHQRHPNQDNRTVSKILGEWWYALGPREKQKYHDLAFQVKEAHFKAHPDWKWCSKDRKKSNSTLGRKGSGSEEQRDDGDELMGPPQSALHPAPQTVPLPPSTDTKFEFEKKRSQSMSAAMETANVAAMETTNDGQPEQPRPLNELEQMCSQGEKTQNHYPPTQAVAGTPTTTTTTGSVSMTKEKQPSQEGSTDNRNCDDEESDDDDDERMIICEEEGVSEEVDKADNSGIDLNCKEHVSDSDSDSQSEDEARLQNKAFPQQRFSPVMKSVTAADITVRPKPIKMLADSPKSQVALTKEEEEEEDDDVFVTAPVEPISLSPSKRRSQSLSALKEQGEPKSPRKIKEKDHIRRPMNAFMIFSKRHRALVHQRHPNQDNRTVSKILGEWWYALGPREKQKYHDLAFQVKEAHFKAHPDWKWCSKDRKKSNSTLGRKGSGSEEQRDDGDELMGPPQSALHPAPQTVPLPPSTDTKFEFEKKRSQSMSAAMETANVAAMETTNDGQPEQPRPLNELEQMCSQGEETQNHYPPTQAVAGTPTTTTTTGSVSMTKEKQPSQEGSTDNRNCDDEESDDDDDERMIICEEEGVSEEVDKADNSGIDLNCKEHVSDSDSDSQSEDEARLQNKAFPQQRFSPVMKSVTAADITVRPKPIKMLADSPKSQGSPSMEDIPRPSSNGSVFQPKGAVFKAHAPKVRPESAGQQLSPQTTVAPSTPKTTPVKSIHNITMTTQDKQHVIVQSNTVQAVGPGNMADKGAIMQKMTQVSPKPTKMSQAKAATSSPQLPQPSAVKSGPIPIASKPLTPRPSLPNSPGVVKQPPVSLAGQTILPNTQKLGAFLVPGPAPGMAIINPSVVTTTAKSTAANVQSPSFITATLRNIAPSQAANTQNQAPAMLSYSVLRPQQGVLATGQNQTVTQALNLNQQGAPRAGATLQYILPSVTLQPAQGNKIGNVLHMTLPGTSSNIQVLPFQGTFTTQQQLQQATKMAVTSAPAKGQGQAVQTIPGMASQTLQILNQTMNGNLGKQQAMPIVGSQLVTITQPSVSVATPKPQMQVASPGVAMATMSQAGSHFFLPASQTFTYIQPPQSPSVAIATTPVAKTAEQAGWSPGLFQAYFTLPPSVHTTGQPGQQQVLHSGQTGHQIVQSGQQLVHTGQQLVQATASSGQPQLVLQPQQSKSPGMVIANSQPAAATAAFVPKLPLPKSQGQGAQSPAFYQGVMNIKSPKVVSMASSEGKTDIGYVSSMTSTQKPTRIKASVATIPVGTDVITKATTVQSSCTDTQTTATCKYTRSSPAEASTCKIQQQEKPTPREERSKDLERSEVKDEGHGEDAERRDDGDEKPQRSCKGKRYKEIVAESGLNALKKERKIYKPGSSGEEEKSPLTTGGTSATDGSTRQANEQTSGETEEGTRQDSSSGEEKKPLENKTKHKPIPPPIPLPPHVSSAVASPSSTSSPRRRFFKREVDDGMDRVLEQVDFERRFEQLPQFIPDNSETGTPLPQSPRVILNTYRKKRSFSTADHDGSDADSTPNTATTSNTASNTPMTPKSGRFEDTKFFGSNFNLEALAEAAFTQRQGGEFNEGELPSPMTPKTPSSPGAFSSLRRILDQRRQLVMQLFEEYGWFPSAQATAAFQAKYQDIFPSKVCLQLKIREVRQKMMANVLPDGLPTTPSEVPTTTNSTDSASPSAVTVPTTTAAATASTSSSTVTTLSCASGSKMAGASGQSGQDLDQGQTSDQPGSGLPGQGSDQGSVAADKDAGNEKV</sequence>
<keyword evidence="3" id="KW-0805">Transcription regulation</keyword>
<feature type="compositionally biased region" description="Low complexity" evidence="8">
    <location>
        <begin position="2676"/>
        <end position="2707"/>
    </location>
</feature>
<dbReference type="InParanoid" id="A0A2R2MLK2"/>
<feature type="compositionally biased region" description="Low complexity" evidence="8">
    <location>
        <begin position="391"/>
        <end position="408"/>
    </location>
</feature>
<dbReference type="FunFam" id="1.10.30.10:FF:000010">
    <property type="entry name" value="Capicua transcriptional repressor b"/>
    <property type="match status" value="2"/>
</dbReference>
<keyword evidence="10" id="KW-1185">Reference proteome</keyword>
<keyword evidence="5" id="KW-0804">Transcription</keyword>
<dbReference type="SUPFAM" id="SSF47095">
    <property type="entry name" value="HMG-box"/>
    <property type="match status" value="2"/>
</dbReference>
<feature type="compositionally biased region" description="Basic residues" evidence="8">
    <location>
        <begin position="1"/>
        <end position="11"/>
    </location>
</feature>
<dbReference type="OrthoDB" id="2377365at2759"/>
<feature type="region of interest" description="Disordered" evidence="8">
    <location>
        <begin position="639"/>
        <end position="740"/>
    </location>
</feature>
<evidence type="ECO:0000313" key="11">
    <source>
        <dbReference type="RefSeq" id="XP_023931096.1"/>
    </source>
</evidence>
<feature type="compositionally biased region" description="Basic and acidic residues" evidence="8">
    <location>
        <begin position="2412"/>
        <end position="2421"/>
    </location>
</feature>
<protein>
    <submittedName>
        <fullName evidence="11">Protein capicua homolog</fullName>
    </submittedName>
</protein>
<feature type="compositionally biased region" description="Polar residues" evidence="8">
    <location>
        <begin position="1518"/>
        <end position="1530"/>
    </location>
</feature>
<feature type="compositionally biased region" description="Acidic residues" evidence="8">
    <location>
        <begin position="1568"/>
        <end position="1590"/>
    </location>
</feature>
<feature type="DNA-binding region" description="HMG box" evidence="7">
    <location>
        <begin position="987"/>
        <end position="1055"/>
    </location>
</feature>
<keyword evidence="4 7" id="KW-0238">DNA-binding</keyword>
<feature type="region of interest" description="Disordered" evidence="8">
    <location>
        <begin position="2656"/>
        <end position="2756"/>
    </location>
</feature>
<feature type="compositionally biased region" description="Basic residues" evidence="8">
    <location>
        <begin position="61"/>
        <end position="71"/>
    </location>
</feature>
<dbReference type="GeneID" id="106175029"/>
<evidence type="ECO:0000256" key="7">
    <source>
        <dbReference type="PROSITE-ProRule" id="PRU00267"/>
    </source>
</evidence>
<dbReference type="PANTHER" id="PTHR13059:SF13">
    <property type="entry name" value="PROTEIN CAPICUA HOMOLOG"/>
    <property type="match status" value="1"/>
</dbReference>
<evidence type="ECO:0000256" key="6">
    <source>
        <dbReference type="ARBA" id="ARBA00023242"/>
    </source>
</evidence>
<feature type="compositionally biased region" description="Low complexity" evidence="8">
    <location>
        <begin position="2436"/>
        <end position="2449"/>
    </location>
</feature>
<dbReference type="InterPro" id="IPR058607">
    <property type="entry name" value="HMG-box_Cic-like"/>
</dbReference>
<keyword evidence="6 7" id="KW-0539">Nucleus</keyword>
<feature type="compositionally biased region" description="Acidic residues" evidence="8">
    <location>
        <begin position="1302"/>
        <end position="1311"/>
    </location>
</feature>
<dbReference type="InterPro" id="IPR058606">
    <property type="entry name" value="HTH_Cic_C"/>
</dbReference>
<dbReference type="InterPro" id="IPR052412">
    <property type="entry name" value="CC-Dev_Transcription_Reg"/>
</dbReference>
<feature type="compositionally biased region" description="Low complexity" evidence="8">
    <location>
        <begin position="729"/>
        <end position="740"/>
    </location>
</feature>
<dbReference type="Proteomes" id="UP000085678">
    <property type="component" value="Unplaced"/>
</dbReference>
<feature type="region of interest" description="Disordered" evidence="8">
    <location>
        <begin position="2510"/>
        <end position="2545"/>
    </location>
</feature>
<feature type="compositionally biased region" description="Acidic residues" evidence="8">
    <location>
        <begin position="936"/>
        <end position="945"/>
    </location>
</feature>
<feature type="region of interest" description="Disordered" evidence="8">
    <location>
        <begin position="1761"/>
        <end position="1816"/>
    </location>
</feature>
<dbReference type="Gene3D" id="1.10.30.10">
    <property type="entry name" value="High mobility group box domain"/>
    <property type="match status" value="2"/>
</dbReference>
<feature type="compositionally biased region" description="Polar residues" evidence="8">
    <location>
        <begin position="680"/>
        <end position="696"/>
    </location>
</feature>
<feature type="region of interest" description="Disordered" evidence="8">
    <location>
        <begin position="480"/>
        <end position="520"/>
    </location>
</feature>
<feature type="region of interest" description="Disordered" evidence="8">
    <location>
        <begin position="1290"/>
        <end position="1350"/>
    </location>
</feature>
<dbReference type="RefSeq" id="XP_023931096.1">
    <property type="nucleotide sequence ID" value="XM_024075328.1"/>
</dbReference>
<feature type="compositionally biased region" description="Low complexity" evidence="8">
    <location>
        <begin position="427"/>
        <end position="438"/>
    </location>
</feature>
<dbReference type="PANTHER" id="PTHR13059">
    <property type="entry name" value="HMG-BOX TRANSCRIPTION FACTOR BBX"/>
    <property type="match status" value="1"/>
</dbReference>
<feature type="compositionally biased region" description="Basic and acidic residues" evidence="8">
    <location>
        <begin position="2747"/>
        <end position="2756"/>
    </location>
</feature>
<accession>A0A2R2MLK2</accession>
<dbReference type="STRING" id="7574.A0A2R2MLK2"/>
<feature type="region of interest" description="Disordered" evidence="8">
    <location>
        <begin position="312"/>
        <end position="462"/>
    </location>
</feature>
<dbReference type="InterPro" id="IPR032147">
    <property type="entry name" value="Cic_dom"/>
</dbReference>
<keyword evidence="1" id="KW-0678">Repressor</keyword>
<feature type="compositionally biased region" description="Polar residues" evidence="8">
    <location>
        <begin position="1761"/>
        <end position="1781"/>
    </location>
</feature>
<dbReference type="Pfam" id="PF25981">
    <property type="entry name" value="HTH_Cic_C"/>
    <property type="match status" value="1"/>
</dbReference>
<feature type="region of interest" description="Disordered" evidence="8">
    <location>
        <begin position="1423"/>
        <end position="1635"/>
    </location>
</feature>
<evidence type="ECO:0000313" key="10">
    <source>
        <dbReference type="Proteomes" id="UP000085678"/>
    </source>
</evidence>
<feature type="region of interest" description="Disordered" evidence="8">
    <location>
        <begin position="1057"/>
        <end position="1269"/>
    </location>
</feature>
<feature type="compositionally biased region" description="Low complexity" evidence="8">
    <location>
        <begin position="2715"/>
        <end position="2730"/>
    </location>
</feature>
<proteinExistence type="predicted"/>
<dbReference type="GO" id="GO:0000981">
    <property type="term" value="F:DNA-binding transcription factor activity, RNA polymerase II-specific"/>
    <property type="evidence" value="ECO:0007669"/>
    <property type="project" value="TreeGrafter"/>
</dbReference>
<feature type="compositionally biased region" description="Polar residues" evidence="8">
    <location>
        <begin position="2268"/>
        <end position="2302"/>
    </location>
</feature>
<dbReference type="InterPro" id="IPR009071">
    <property type="entry name" value="HMG_box_dom"/>
</dbReference>
<dbReference type="Pfam" id="PF16090">
    <property type="entry name" value="DUF4819"/>
    <property type="match status" value="1"/>
</dbReference>
<feature type="compositionally biased region" description="Basic and acidic residues" evidence="8">
    <location>
        <begin position="30"/>
        <end position="48"/>
    </location>
</feature>
<name>A0A2R2MLK2_LINAN</name>
<organism evidence="10 11">
    <name type="scientific">Lingula anatina</name>
    <name type="common">Brachiopod</name>
    <name type="synonym">Lingula unguis</name>
    <dbReference type="NCBI Taxonomy" id="7574"/>
    <lineage>
        <taxon>Eukaryota</taxon>
        <taxon>Metazoa</taxon>
        <taxon>Spiralia</taxon>
        <taxon>Lophotrochozoa</taxon>
        <taxon>Brachiopoda</taxon>
        <taxon>Linguliformea</taxon>
        <taxon>Lingulata</taxon>
        <taxon>Lingulida</taxon>
        <taxon>Linguloidea</taxon>
        <taxon>Lingulidae</taxon>
        <taxon>Lingula</taxon>
    </lineage>
</organism>
<dbReference type="InterPro" id="IPR036910">
    <property type="entry name" value="HMG_box_dom_sf"/>
</dbReference>
<dbReference type="SMART" id="SM00398">
    <property type="entry name" value="HMG"/>
    <property type="match status" value="2"/>
</dbReference>
<feature type="region of interest" description="Disordered" evidence="8">
    <location>
        <begin position="1651"/>
        <end position="1718"/>
    </location>
</feature>
<feature type="compositionally biased region" description="Low complexity" evidence="8">
    <location>
        <begin position="1165"/>
        <end position="1184"/>
    </location>
</feature>
<feature type="compositionally biased region" description="Basic and acidic residues" evidence="8">
    <location>
        <begin position="357"/>
        <end position="384"/>
    </location>
</feature>
<feature type="region of interest" description="Disordered" evidence="8">
    <location>
        <begin position="2571"/>
        <end position="2592"/>
    </location>
</feature>
<dbReference type="GO" id="GO:0000977">
    <property type="term" value="F:RNA polymerase II transcription regulatory region sequence-specific DNA binding"/>
    <property type="evidence" value="ECO:0007669"/>
    <property type="project" value="TreeGrafter"/>
</dbReference>
<feature type="compositionally biased region" description="Basic and acidic residues" evidence="8">
    <location>
        <begin position="115"/>
        <end position="140"/>
    </location>
</feature>
<evidence type="ECO:0000256" key="2">
    <source>
        <dbReference type="ARBA" id="ARBA00022553"/>
    </source>
</evidence>
<dbReference type="Pfam" id="PF00505">
    <property type="entry name" value="HMG_box"/>
    <property type="match status" value="2"/>
</dbReference>
<feature type="compositionally biased region" description="Polar residues" evidence="8">
    <location>
        <begin position="1152"/>
        <end position="1164"/>
    </location>
</feature>
<dbReference type="CDD" id="cd21990">
    <property type="entry name" value="HMG-box_CIC-like"/>
    <property type="match status" value="2"/>
</dbReference>
<evidence type="ECO:0000256" key="4">
    <source>
        <dbReference type="ARBA" id="ARBA00023125"/>
    </source>
</evidence>
<evidence type="ECO:0000259" key="9">
    <source>
        <dbReference type="PROSITE" id="PS50118"/>
    </source>
</evidence>
<evidence type="ECO:0000256" key="8">
    <source>
        <dbReference type="SAM" id="MobiDB-lite"/>
    </source>
</evidence>
<feature type="compositionally biased region" description="Low complexity" evidence="8">
    <location>
        <begin position="2579"/>
        <end position="2590"/>
    </location>
</feature>
<feature type="compositionally biased region" description="Polar residues" evidence="8">
    <location>
        <begin position="2662"/>
        <end position="2675"/>
    </location>
</feature>
<evidence type="ECO:0000256" key="1">
    <source>
        <dbReference type="ARBA" id="ARBA00022491"/>
    </source>
</evidence>
<feature type="compositionally biased region" description="Low complexity" evidence="8">
    <location>
        <begin position="1531"/>
        <end position="1550"/>
    </location>
</feature>
<feature type="domain" description="HMG box" evidence="9">
    <location>
        <begin position="1353"/>
        <end position="1421"/>
    </location>
</feature>
<feature type="compositionally biased region" description="Polar residues" evidence="8">
    <location>
        <begin position="1699"/>
        <end position="1718"/>
    </location>
</feature>
<feature type="compositionally biased region" description="Polar residues" evidence="8">
    <location>
        <begin position="312"/>
        <end position="322"/>
    </location>
</feature>
<evidence type="ECO:0000256" key="5">
    <source>
        <dbReference type="ARBA" id="ARBA00023163"/>
    </source>
</evidence>
<feature type="compositionally biased region" description="Basic and acidic residues" evidence="8">
    <location>
        <begin position="2303"/>
        <end position="2338"/>
    </location>
</feature>
<dbReference type="PROSITE" id="PS50118">
    <property type="entry name" value="HMG_BOX_2"/>
    <property type="match status" value="2"/>
</dbReference>
<evidence type="ECO:0000256" key="3">
    <source>
        <dbReference type="ARBA" id="ARBA00023015"/>
    </source>
</evidence>
<dbReference type="KEGG" id="lak:106175029"/>
<dbReference type="GO" id="GO:0005634">
    <property type="term" value="C:nucleus"/>
    <property type="evidence" value="ECO:0007669"/>
    <property type="project" value="UniProtKB-UniRule"/>
</dbReference>
<feature type="region of interest" description="Disordered" evidence="8">
    <location>
        <begin position="2268"/>
        <end position="2460"/>
    </location>
</feature>